<evidence type="ECO:0000256" key="2">
    <source>
        <dbReference type="ARBA" id="ARBA00006024"/>
    </source>
</evidence>
<feature type="transmembrane region" description="Helical" evidence="6">
    <location>
        <begin position="564"/>
        <end position="588"/>
    </location>
</feature>
<dbReference type="InterPro" id="IPR001757">
    <property type="entry name" value="P_typ_ATPase"/>
</dbReference>
<evidence type="ECO:0000259" key="7">
    <source>
        <dbReference type="Pfam" id="PF00122"/>
    </source>
</evidence>
<evidence type="ECO:0000256" key="3">
    <source>
        <dbReference type="ARBA" id="ARBA00022692"/>
    </source>
</evidence>
<dbReference type="EMBL" id="JACSPM010000001">
    <property type="protein sequence ID" value="MBD8022408.1"/>
    <property type="molecule type" value="Genomic_DNA"/>
</dbReference>
<dbReference type="PRINTS" id="PR00120">
    <property type="entry name" value="HATPASE"/>
</dbReference>
<comment type="similarity">
    <text evidence="2 6">Belongs to the cation transport ATPase (P-type) (TC 3.A.3) family. Type IB subfamily.</text>
</comment>
<comment type="subcellular location">
    <subcellularLocation>
        <location evidence="1">Cell membrane</location>
        <topology evidence="1">Multi-pass membrane protein</topology>
    </subcellularLocation>
</comment>
<feature type="domain" description="P-type ATPase A" evidence="7">
    <location>
        <begin position="117"/>
        <end position="221"/>
    </location>
</feature>
<dbReference type="InterPro" id="IPR023299">
    <property type="entry name" value="ATPase_P-typ_cyto_dom_N"/>
</dbReference>
<dbReference type="InterPro" id="IPR036412">
    <property type="entry name" value="HAD-like_sf"/>
</dbReference>
<keyword evidence="3 6" id="KW-0812">Transmembrane</keyword>
<dbReference type="InterPro" id="IPR018303">
    <property type="entry name" value="ATPase_P-typ_P_site"/>
</dbReference>
<dbReference type="RefSeq" id="WP_191763830.1">
    <property type="nucleotide sequence ID" value="NZ_JACSPM010000001.1"/>
</dbReference>
<dbReference type="Gene3D" id="3.40.1110.10">
    <property type="entry name" value="Calcium-transporting ATPase, cytoplasmic domain N"/>
    <property type="match status" value="1"/>
</dbReference>
<evidence type="ECO:0000256" key="6">
    <source>
        <dbReference type="RuleBase" id="RU362081"/>
    </source>
</evidence>
<dbReference type="SUPFAM" id="SSF56784">
    <property type="entry name" value="HAD-like"/>
    <property type="match status" value="1"/>
</dbReference>
<keyword evidence="4 6" id="KW-1133">Transmembrane helix</keyword>
<feature type="transmembrane region" description="Helical" evidence="6">
    <location>
        <begin position="12"/>
        <end position="30"/>
    </location>
</feature>
<dbReference type="InterPro" id="IPR023214">
    <property type="entry name" value="HAD_sf"/>
</dbReference>
<dbReference type="SUPFAM" id="SSF81665">
    <property type="entry name" value="Calcium ATPase, transmembrane domain M"/>
    <property type="match status" value="1"/>
</dbReference>
<dbReference type="InterPro" id="IPR051014">
    <property type="entry name" value="Cation_Transport_ATPase_IB"/>
</dbReference>
<feature type="transmembrane region" description="Helical" evidence="6">
    <location>
        <begin position="37"/>
        <end position="55"/>
    </location>
</feature>
<dbReference type="InterPro" id="IPR027256">
    <property type="entry name" value="P-typ_ATPase_IB"/>
</dbReference>
<dbReference type="NCBIfam" id="TIGR01525">
    <property type="entry name" value="ATPase-IB_hvy"/>
    <property type="match status" value="1"/>
</dbReference>
<dbReference type="SUPFAM" id="SSF81653">
    <property type="entry name" value="Calcium ATPase, transduction domain A"/>
    <property type="match status" value="1"/>
</dbReference>
<dbReference type="PROSITE" id="PS00154">
    <property type="entry name" value="ATPASE_E1_E2"/>
    <property type="match status" value="1"/>
</dbReference>
<evidence type="ECO:0000256" key="1">
    <source>
        <dbReference type="ARBA" id="ARBA00004651"/>
    </source>
</evidence>
<dbReference type="Pfam" id="PF00702">
    <property type="entry name" value="Hydrolase"/>
    <property type="match status" value="1"/>
</dbReference>
<keyword evidence="6" id="KW-1003">Cell membrane</keyword>
<gene>
    <name evidence="8" type="ORF">H9622_02230</name>
</gene>
<dbReference type="InterPro" id="IPR008250">
    <property type="entry name" value="ATPase_P-typ_transduc_dom_A_sf"/>
</dbReference>
<dbReference type="Proteomes" id="UP000602532">
    <property type="component" value="Unassembled WGS sequence"/>
</dbReference>
<sequence>MKLLRTVRRYPVITVSVVILAVVLGLQFSGAVTAARWLATAYVGLFIAWTIVGMVRDVLRGHIGLDILAVVAMIATLAVGEYLASLIVVLMLSGGEALEEFAGRRARRDLTALLDRSPRTAHVIQPDAGEREAVEDRAVEEVAIGDVLLVRPSEIVPVDGVLITATGSFDESSLTGESMPVTREAGSEVLSGSINGQRAVRIRATRLSADSQYQQIVALVQEAQDSRAPVVRLADRFAIPFTAVSLVLAGTAWALSGDPTRFAEVLVLATPCPLLIAAPVAFLGGLSRAAKTGVIMKSGAVIEQLARVRSVAFDKTGTLTEGRPDLVAVRPAGGFTADEVLQFAASAEQYSSHVLAAGIRRAAVTRGLTLLTTDDASEVATNGVEATFGGRRVVVGKPAYVAALAPDTTRAALGPGEAAAYVAIDGRFAGTLVLADDPRPESADVVTWLGDNGVERIAMLTGDALPTATSIARDVGIEEVHAEILPGAKVELARGMAPRPVMMVGDGVNDAPVLAASDVGVAMGAKGATAAGDAADVVILVDSLERIVDAVAIGRHTLRVALTAIWIGIGLSVGLMLVAMTGVIPAVAGALTQELVDLATILYALRALGGPPAGFGERTTASRKHDAVPR</sequence>
<keyword evidence="6" id="KW-0067">ATP-binding</keyword>
<proteinExistence type="inferred from homology"/>
<dbReference type="PANTHER" id="PTHR48085:SF5">
    <property type="entry name" value="CADMIUM_ZINC-TRANSPORTING ATPASE HMA4-RELATED"/>
    <property type="match status" value="1"/>
</dbReference>
<evidence type="ECO:0000256" key="5">
    <source>
        <dbReference type="ARBA" id="ARBA00023136"/>
    </source>
</evidence>
<evidence type="ECO:0000256" key="4">
    <source>
        <dbReference type="ARBA" id="ARBA00022989"/>
    </source>
</evidence>
<dbReference type="InterPro" id="IPR059000">
    <property type="entry name" value="ATPase_P-type_domA"/>
</dbReference>
<protein>
    <submittedName>
        <fullName evidence="8">Heavy metal translocating P-type ATPase</fullName>
    </submittedName>
</protein>
<keyword evidence="9" id="KW-1185">Reference proteome</keyword>
<keyword evidence="5 6" id="KW-0472">Membrane</keyword>
<dbReference type="Pfam" id="PF00122">
    <property type="entry name" value="E1-E2_ATPase"/>
    <property type="match status" value="1"/>
</dbReference>
<dbReference type="NCBIfam" id="TIGR01494">
    <property type="entry name" value="ATPase_P-type"/>
    <property type="match status" value="2"/>
</dbReference>
<feature type="transmembrane region" description="Helical" evidence="6">
    <location>
        <begin position="67"/>
        <end position="92"/>
    </location>
</feature>
<evidence type="ECO:0000313" key="9">
    <source>
        <dbReference type="Proteomes" id="UP000602532"/>
    </source>
</evidence>
<name>A0ABR8WZP6_9MICO</name>
<dbReference type="PANTHER" id="PTHR48085">
    <property type="entry name" value="CADMIUM/ZINC-TRANSPORTING ATPASE HMA2-RELATED"/>
    <property type="match status" value="1"/>
</dbReference>
<organism evidence="8 9">
    <name type="scientific">Microbacterium gallinarum</name>
    <dbReference type="NCBI Taxonomy" id="2762209"/>
    <lineage>
        <taxon>Bacteria</taxon>
        <taxon>Bacillati</taxon>
        <taxon>Actinomycetota</taxon>
        <taxon>Actinomycetes</taxon>
        <taxon>Micrococcales</taxon>
        <taxon>Microbacteriaceae</taxon>
        <taxon>Microbacterium</taxon>
    </lineage>
</organism>
<dbReference type="InterPro" id="IPR023298">
    <property type="entry name" value="ATPase_P-typ_TM_dom_sf"/>
</dbReference>
<dbReference type="Gene3D" id="2.70.150.10">
    <property type="entry name" value="Calcium-transporting ATPase, cytoplasmic transduction domain A"/>
    <property type="match status" value="1"/>
</dbReference>
<evidence type="ECO:0000313" key="8">
    <source>
        <dbReference type="EMBL" id="MBD8022408.1"/>
    </source>
</evidence>
<keyword evidence="6" id="KW-0479">Metal-binding</keyword>
<feature type="transmembrane region" description="Helical" evidence="6">
    <location>
        <begin position="237"/>
        <end position="256"/>
    </location>
</feature>
<accession>A0ABR8WZP6</accession>
<reference evidence="8 9" key="1">
    <citation type="submission" date="2020-08" db="EMBL/GenBank/DDBJ databases">
        <title>A Genomic Blueprint of the Chicken Gut Microbiome.</title>
        <authorList>
            <person name="Gilroy R."/>
            <person name="Ravi A."/>
            <person name="Getino M."/>
            <person name="Pursley I."/>
            <person name="Horton D.L."/>
            <person name="Alikhan N.-F."/>
            <person name="Baker D."/>
            <person name="Gharbi K."/>
            <person name="Hall N."/>
            <person name="Watson M."/>
            <person name="Adriaenssens E.M."/>
            <person name="Foster-Nyarko E."/>
            <person name="Jarju S."/>
            <person name="Secka A."/>
            <person name="Antonio M."/>
            <person name="Oren A."/>
            <person name="Chaudhuri R."/>
            <person name="La Ragione R.M."/>
            <person name="Hildebrand F."/>
            <person name="Pallen M.J."/>
        </authorList>
    </citation>
    <scope>NUCLEOTIDE SEQUENCE [LARGE SCALE GENOMIC DNA]</scope>
    <source>
        <strain evidence="8 9">Sa1CUA4</strain>
    </source>
</reference>
<comment type="caution">
    <text evidence="8">The sequence shown here is derived from an EMBL/GenBank/DDBJ whole genome shotgun (WGS) entry which is preliminary data.</text>
</comment>
<dbReference type="Gene3D" id="3.40.50.1000">
    <property type="entry name" value="HAD superfamily/HAD-like"/>
    <property type="match status" value="1"/>
</dbReference>
<feature type="transmembrane region" description="Helical" evidence="6">
    <location>
        <begin position="262"/>
        <end position="286"/>
    </location>
</feature>
<keyword evidence="6" id="KW-0547">Nucleotide-binding</keyword>
<dbReference type="PRINTS" id="PR00119">
    <property type="entry name" value="CATATPASE"/>
</dbReference>